<feature type="transmembrane region" description="Helical" evidence="6">
    <location>
        <begin position="235"/>
        <end position="256"/>
    </location>
</feature>
<dbReference type="PIRSF" id="PIRSF006648">
    <property type="entry name" value="DrrB"/>
    <property type="match status" value="1"/>
</dbReference>
<dbReference type="Proteomes" id="UP000295087">
    <property type="component" value="Unassembled WGS sequence"/>
</dbReference>
<evidence type="ECO:0000313" key="8">
    <source>
        <dbReference type="EMBL" id="TDP41275.1"/>
    </source>
</evidence>
<evidence type="ECO:0000256" key="2">
    <source>
        <dbReference type="ARBA" id="ARBA00022692"/>
    </source>
</evidence>
<dbReference type="GO" id="GO:0043215">
    <property type="term" value="P:daunorubicin transport"/>
    <property type="evidence" value="ECO:0007669"/>
    <property type="project" value="InterPro"/>
</dbReference>
<comment type="subcellular location">
    <subcellularLocation>
        <location evidence="1">Membrane</location>
        <topology evidence="1">Multi-pass membrane protein</topology>
    </subcellularLocation>
</comment>
<dbReference type="GO" id="GO:1900753">
    <property type="term" value="P:doxorubicin transport"/>
    <property type="evidence" value="ECO:0007669"/>
    <property type="project" value="InterPro"/>
</dbReference>
<dbReference type="GO" id="GO:0043190">
    <property type="term" value="C:ATP-binding cassette (ABC) transporter complex"/>
    <property type="evidence" value="ECO:0007669"/>
    <property type="project" value="InterPro"/>
</dbReference>
<feature type="transmembrane region" description="Helical" evidence="6">
    <location>
        <begin position="181"/>
        <end position="202"/>
    </location>
</feature>
<dbReference type="InterPro" id="IPR000412">
    <property type="entry name" value="ABC_2_transport"/>
</dbReference>
<comment type="caution">
    <text evidence="8">The sequence shown here is derived from an EMBL/GenBank/DDBJ whole genome shotgun (WGS) entry which is preliminary data.</text>
</comment>
<dbReference type="AlphaFoldDB" id="A0A4R6PR47"/>
<keyword evidence="9" id="KW-1185">Reference proteome</keyword>
<evidence type="ECO:0000313" key="9">
    <source>
        <dbReference type="Proteomes" id="UP000295087"/>
    </source>
</evidence>
<evidence type="ECO:0000256" key="3">
    <source>
        <dbReference type="ARBA" id="ARBA00022989"/>
    </source>
</evidence>
<evidence type="ECO:0000256" key="6">
    <source>
        <dbReference type="SAM" id="Phobius"/>
    </source>
</evidence>
<organism evidence="8 9">
    <name type="scientific">Nocardia ignorata</name>
    <dbReference type="NCBI Taxonomy" id="145285"/>
    <lineage>
        <taxon>Bacteria</taxon>
        <taxon>Bacillati</taxon>
        <taxon>Actinomycetota</taxon>
        <taxon>Actinomycetes</taxon>
        <taxon>Mycobacteriales</taxon>
        <taxon>Nocardiaceae</taxon>
        <taxon>Nocardia</taxon>
    </lineage>
</organism>
<feature type="transmembrane region" description="Helical" evidence="6">
    <location>
        <begin position="151"/>
        <end position="174"/>
    </location>
</feature>
<proteinExistence type="predicted"/>
<dbReference type="InterPro" id="IPR004377">
    <property type="entry name" value="ABC_transpt_DrrB/DrrC"/>
</dbReference>
<dbReference type="PANTHER" id="PTHR43229">
    <property type="entry name" value="NODULATION PROTEIN J"/>
    <property type="match status" value="1"/>
</dbReference>
<reference evidence="8 9" key="1">
    <citation type="submission" date="2019-03" db="EMBL/GenBank/DDBJ databases">
        <title>Genomic Encyclopedia of Type Strains, Phase IV (KMG-IV): sequencing the most valuable type-strain genomes for metagenomic binning, comparative biology and taxonomic classification.</title>
        <authorList>
            <person name="Goeker M."/>
        </authorList>
    </citation>
    <scope>NUCLEOTIDE SEQUENCE [LARGE SCALE GENOMIC DNA]</scope>
    <source>
        <strain evidence="8 9">DSM 44496</strain>
    </source>
</reference>
<feature type="transmembrane region" description="Helical" evidence="6">
    <location>
        <begin position="44"/>
        <end position="63"/>
    </location>
</feature>
<dbReference type="InterPro" id="IPR013525">
    <property type="entry name" value="ABC2_TM"/>
</dbReference>
<dbReference type="GO" id="GO:0140359">
    <property type="term" value="F:ABC-type transporter activity"/>
    <property type="evidence" value="ECO:0007669"/>
    <property type="project" value="InterPro"/>
</dbReference>
<dbReference type="Pfam" id="PF01061">
    <property type="entry name" value="ABC2_membrane"/>
    <property type="match status" value="1"/>
</dbReference>
<evidence type="ECO:0000256" key="1">
    <source>
        <dbReference type="ARBA" id="ARBA00004141"/>
    </source>
</evidence>
<dbReference type="PANTHER" id="PTHR43229:SF2">
    <property type="entry name" value="NODULATION PROTEIN J"/>
    <property type="match status" value="1"/>
</dbReference>
<sequence length="259" mass="26894">MTETVSRFQPGTFTPDPRPASRAAMLVAQTTLELKLLLRNGEQLLLTMFIPITLLIGLTLLPFGDLGADRVNRVVPMVMMTAVMSTAFTGQAIAVGFDRRYGALKRLGATPLPRWGVIAGKCAAVLIVVVLQAVLLGAIGMALGWRPGAGGLAIGALVIALGTATFAAMGLLLGGTLKAEIVLALANILWFVMLGIASLVLVDTVPAALTVIARLVPSGALAYALEAALAGSIDWFGVAVLAVWGVVCGSLATRLFRFS</sequence>
<dbReference type="GO" id="GO:0046677">
    <property type="term" value="P:response to antibiotic"/>
    <property type="evidence" value="ECO:0007669"/>
    <property type="project" value="UniProtKB-KW"/>
</dbReference>
<dbReference type="NCBIfam" id="TIGR00025">
    <property type="entry name" value="Mtu_efflux"/>
    <property type="match status" value="1"/>
</dbReference>
<keyword evidence="4 6" id="KW-0472">Membrane</keyword>
<keyword evidence="3 6" id="KW-1133">Transmembrane helix</keyword>
<protein>
    <submittedName>
        <fullName evidence="8">ABC-2 type transport system permease protein</fullName>
    </submittedName>
</protein>
<gene>
    <name evidence="8" type="ORF">DFR75_101374</name>
</gene>
<dbReference type="RefSeq" id="WP_067493687.1">
    <property type="nucleotide sequence ID" value="NZ_JBHXPO010000001.1"/>
</dbReference>
<feature type="transmembrane region" description="Helical" evidence="6">
    <location>
        <begin position="75"/>
        <end position="97"/>
    </location>
</feature>
<dbReference type="InterPro" id="IPR051784">
    <property type="entry name" value="Nod_factor_ABC_transporter"/>
</dbReference>
<evidence type="ECO:0000259" key="7">
    <source>
        <dbReference type="Pfam" id="PF01061"/>
    </source>
</evidence>
<dbReference type="EMBL" id="SNXK01000001">
    <property type="protein sequence ID" value="TDP41275.1"/>
    <property type="molecule type" value="Genomic_DNA"/>
</dbReference>
<evidence type="ECO:0000256" key="5">
    <source>
        <dbReference type="ARBA" id="ARBA00023251"/>
    </source>
</evidence>
<accession>A0A4R6PR47</accession>
<name>A0A4R6PR47_NOCIG</name>
<keyword evidence="5" id="KW-0046">Antibiotic resistance</keyword>
<keyword evidence="2 6" id="KW-0812">Transmembrane</keyword>
<evidence type="ECO:0000256" key="4">
    <source>
        <dbReference type="ARBA" id="ARBA00023136"/>
    </source>
</evidence>
<feature type="domain" description="ABC-2 type transporter transmembrane" evidence="7">
    <location>
        <begin position="33"/>
        <end position="228"/>
    </location>
</feature>
<feature type="transmembrane region" description="Helical" evidence="6">
    <location>
        <begin position="118"/>
        <end position="145"/>
    </location>
</feature>